<dbReference type="GO" id="GO:0031380">
    <property type="term" value="C:nuclear RNA-directed RNA polymerase complex"/>
    <property type="evidence" value="ECO:0007669"/>
    <property type="project" value="TreeGrafter"/>
</dbReference>
<dbReference type="Pfam" id="PF00270">
    <property type="entry name" value="DEAD"/>
    <property type="match status" value="1"/>
</dbReference>
<dbReference type="SUPFAM" id="SSF52540">
    <property type="entry name" value="P-loop containing nucleoside triphosphate hydrolases"/>
    <property type="match status" value="1"/>
</dbReference>
<evidence type="ECO:0000256" key="4">
    <source>
        <dbReference type="SAM" id="MobiDB-lite"/>
    </source>
</evidence>
<dbReference type="InterPro" id="IPR027417">
    <property type="entry name" value="P-loop_NTPase"/>
</dbReference>
<organism evidence="6 7">
    <name type="scientific">Polarella glacialis</name>
    <name type="common">Dinoflagellate</name>
    <dbReference type="NCBI Taxonomy" id="89957"/>
    <lineage>
        <taxon>Eukaryota</taxon>
        <taxon>Sar</taxon>
        <taxon>Alveolata</taxon>
        <taxon>Dinophyceae</taxon>
        <taxon>Suessiales</taxon>
        <taxon>Suessiaceae</taxon>
        <taxon>Polarella</taxon>
    </lineage>
</organism>
<feature type="compositionally biased region" description="Polar residues" evidence="4">
    <location>
        <begin position="1247"/>
        <end position="1260"/>
    </location>
</feature>
<evidence type="ECO:0000313" key="6">
    <source>
        <dbReference type="EMBL" id="CAE8657656.1"/>
    </source>
</evidence>
<keyword evidence="2" id="KW-0548">Nucleotidyltransferase</keyword>
<proteinExistence type="inferred from homology"/>
<keyword evidence="2" id="KW-0694">RNA-binding</keyword>
<dbReference type="GO" id="GO:0016787">
    <property type="term" value="F:hydrolase activity"/>
    <property type="evidence" value="ECO:0007669"/>
    <property type="project" value="UniProtKB-KW"/>
</dbReference>
<feature type="domain" description="Helicase ATP-binding" evidence="5">
    <location>
        <begin position="930"/>
        <end position="1093"/>
    </location>
</feature>
<reference evidence="6" key="1">
    <citation type="submission" date="2021-02" db="EMBL/GenBank/DDBJ databases">
        <authorList>
            <person name="Dougan E. K."/>
            <person name="Rhodes N."/>
            <person name="Thang M."/>
            <person name="Chan C."/>
        </authorList>
    </citation>
    <scope>NUCLEOTIDE SEQUENCE</scope>
</reference>
<dbReference type="GO" id="GO:0005524">
    <property type="term" value="F:ATP binding"/>
    <property type="evidence" value="ECO:0007669"/>
    <property type="project" value="InterPro"/>
</dbReference>
<dbReference type="InterPro" id="IPR007855">
    <property type="entry name" value="RDRP"/>
</dbReference>
<evidence type="ECO:0000256" key="1">
    <source>
        <dbReference type="ARBA" id="ARBA00022801"/>
    </source>
</evidence>
<dbReference type="Pfam" id="PF05183">
    <property type="entry name" value="RdRP"/>
    <property type="match status" value="1"/>
</dbReference>
<evidence type="ECO:0000256" key="3">
    <source>
        <dbReference type="SAM" id="Coils"/>
    </source>
</evidence>
<dbReference type="GO" id="GO:0003968">
    <property type="term" value="F:RNA-directed RNA polymerase activity"/>
    <property type="evidence" value="ECO:0007669"/>
    <property type="project" value="UniProtKB-KW"/>
</dbReference>
<dbReference type="Proteomes" id="UP000626109">
    <property type="component" value="Unassembled WGS sequence"/>
</dbReference>
<comment type="similarity">
    <text evidence="2">Belongs to the RdRP family.</text>
</comment>
<accession>A0A813IW62</accession>
<dbReference type="InterPro" id="IPR014001">
    <property type="entry name" value="Helicase_ATP-bd"/>
</dbReference>
<keyword evidence="2" id="KW-0696">RNA-directed RNA polymerase</keyword>
<feature type="compositionally biased region" description="Basic and acidic residues" evidence="4">
    <location>
        <begin position="1206"/>
        <end position="1226"/>
    </location>
</feature>
<dbReference type="SMART" id="SM00487">
    <property type="entry name" value="DEXDc"/>
    <property type="match status" value="1"/>
</dbReference>
<dbReference type="Gene3D" id="3.40.50.300">
    <property type="entry name" value="P-loop containing nucleotide triphosphate hydrolases"/>
    <property type="match status" value="1"/>
</dbReference>
<keyword evidence="3" id="KW-0175">Coiled coil</keyword>
<dbReference type="InterPro" id="IPR002464">
    <property type="entry name" value="DNA/RNA_helicase_DEAH_CS"/>
</dbReference>
<gene>
    <name evidence="6" type="ORF">PGLA2088_LOCUS12943</name>
</gene>
<evidence type="ECO:0000256" key="2">
    <source>
        <dbReference type="RuleBase" id="RU363098"/>
    </source>
</evidence>
<dbReference type="PANTHER" id="PTHR23079:SF55">
    <property type="entry name" value="RNA-DIRECTED RNA POLYMERASE"/>
    <property type="match status" value="1"/>
</dbReference>
<evidence type="ECO:0000313" key="7">
    <source>
        <dbReference type="Proteomes" id="UP000626109"/>
    </source>
</evidence>
<dbReference type="InterPro" id="IPR011545">
    <property type="entry name" value="DEAD/DEAH_box_helicase_dom"/>
</dbReference>
<dbReference type="EMBL" id="CAJNNW010015382">
    <property type="protein sequence ID" value="CAE8657656.1"/>
    <property type="molecule type" value="Genomic_DNA"/>
</dbReference>
<comment type="caution">
    <text evidence="6">The sequence shown here is derived from an EMBL/GenBank/DDBJ whole genome shotgun (WGS) entry which is preliminary data.</text>
</comment>
<comment type="catalytic activity">
    <reaction evidence="2">
        <text>RNA(n) + a ribonucleoside 5'-triphosphate = RNA(n+1) + diphosphate</text>
        <dbReference type="Rhea" id="RHEA:21248"/>
        <dbReference type="Rhea" id="RHEA-COMP:14527"/>
        <dbReference type="Rhea" id="RHEA-COMP:17342"/>
        <dbReference type="ChEBI" id="CHEBI:33019"/>
        <dbReference type="ChEBI" id="CHEBI:61557"/>
        <dbReference type="ChEBI" id="CHEBI:140395"/>
        <dbReference type="EC" id="2.7.7.48"/>
    </reaction>
</comment>
<dbReference type="InterPro" id="IPR057596">
    <property type="entry name" value="RDRP_core"/>
</dbReference>
<feature type="coiled-coil region" evidence="3">
    <location>
        <begin position="749"/>
        <end position="783"/>
    </location>
</feature>
<dbReference type="GO" id="GO:0003723">
    <property type="term" value="F:RNA binding"/>
    <property type="evidence" value="ECO:0007669"/>
    <property type="project" value="UniProtKB-KW"/>
</dbReference>
<dbReference type="PROSITE" id="PS51192">
    <property type="entry name" value="HELICASE_ATP_BIND_1"/>
    <property type="match status" value="1"/>
</dbReference>
<keyword evidence="2" id="KW-0808">Transferase</keyword>
<dbReference type="PROSITE" id="PS00690">
    <property type="entry name" value="DEAH_ATP_HELICASE"/>
    <property type="match status" value="1"/>
</dbReference>
<dbReference type="CDD" id="cd17917">
    <property type="entry name" value="DEXHc_RHA-like"/>
    <property type="match status" value="1"/>
</dbReference>
<protein>
    <recommendedName>
        <fullName evidence="2">RNA-dependent RNA polymerase</fullName>
        <ecNumber evidence="2">2.7.7.48</ecNumber>
    </recommendedName>
</protein>
<name>A0A813IW62_POLGL</name>
<feature type="coiled-coil region" evidence="3">
    <location>
        <begin position="855"/>
        <end position="882"/>
    </location>
</feature>
<evidence type="ECO:0000259" key="5">
    <source>
        <dbReference type="PROSITE" id="PS51192"/>
    </source>
</evidence>
<keyword evidence="1" id="KW-0378">Hydrolase</keyword>
<dbReference type="PANTHER" id="PTHR23079">
    <property type="entry name" value="RNA-DEPENDENT RNA POLYMERASE"/>
    <property type="match status" value="1"/>
</dbReference>
<dbReference type="EC" id="2.7.7.48" evidence="2"/>
<feature type="region of interest" description="Disordered" evidence="4">
    <location>
        <begin position="1169"/>
        <end position="1264"/>
    </location>
</feature>
<sequence>MMGTPDGVDHRPVITWEKWPDRPFRSCISAVTEPQPLREVVVRLSEQNRLLRAVSVEVTFSNALLVHLPRSFERFGLLTIEGPIESVAVEGALRDGFDACGEPWHVFGCSGSMLKAERRRAYVMRGSPADLNLFCTSCFPGLGHKTLAKQVKYMGLLMSQCKVVFKLPPEVTIQACEDVERAGYCFTDGCDKISRNLALQLAKDLNLDSCPCIWQVRYCGHGHICKGILLVDQSLVGDKLVFRESMKKATIAGELESLADRLGIISWSRPHAMARLSNQALALLSSSVLEAVLESLHETHLSVVSRAAECPAAALVLLGQMRKLALWKKLKSACSAATPRAYQELLDLHADMLQGEGSKLQVHIPIADSRILYGACDPELGLKEGTCLVQVSLGTERVNVTGPVIVYRSPSYNPGDIRVLEAVDVPGCEVVDCILFSEEGLRPAADTMSGGDLDGDQFAVFWDHRLVRFSKEIGEAAPLDYQPPRSSSVTDSRDVIAYIAKSEQTLLGRIDCLFWRYAAAEGVASEACKELAEIFSRAVDKHPDDSVALYRLESGTMQARQRQTLWERLEQRQAVKLAFCDTQATEERWLRFQQSGCWERCPKMSSGSPWSELQGFVHEQAAAASRLLQTCSCLQPAEHHPDSQACNFECENGGCSLQHPALSQVAASWRARVQSTLCSDQVPAMQAYCSAERAVREVTDLLAGFRNAVADAEEAAAATAAGSAAADAAQLTLATALEAFQRAKSGQTWQELDEQVREVRFSLEQAEAELSKVARQLHLLKRHAVHQFPDVAWSADATKTLRAFFQSWRTETTKQQQVALLSASHSKNKMQVDCLGQECRELEEKRAMHYSEEAMALAQRSLEEAKNSIQAVETALESLAAKVDRFFEGQGAVTQAGRAACNVQLRTALHREKRRLLNPLPVLAFRREILHALRAHGAVVVTAGTGSGKSTQVPAYLVDDLELAGPVVCTQPRRVAAKSLAERVAEEFGTDLGVLVGYHIGTRGGGVARQACEQTELLFVTDGLLLHNQRLRVGAMVVDEAHERGKDSDLILARWRKQRIDGGATAPLVVMSASIDAQRLAAYLSCPVVDVPGRLHEVQVIYNPPHALMEQSQADHELDDEVLTAQVVDEAVRVLYDHVIDQDPEGDVLIFLPGQAEILARMAKIQDREQARSRLRPGRQTAARFHADPANMDALALAPKQKRARTSSEKSADDHKNFRPRVDDQKPPSLGVDQSVRGKKRTLSDVDIQSSLAQSDQQAVHSDRAKVVPNIHQSRIAELRLRLAVFQKRKVRLAS</sequence>
<dbReference type="GO" id="GO:0030422">
    <property type="term" value="P:siRNA processing"/>
    <property type="evidence" value="ECO:0007669"/>
    <property type="project" value="TreeGrafter"/>
</dbReference>